<comment type="subcellular location">
    <subcellularLocation>
        <location evidence="1">Membrane</location>
        <topology evidence="1">Multi-pass membrane protein</topology>
    </subcellularLocation>
</comment>
<feature type="transmembrane region" description="Helical" evidence="6">
    <location>
        <begin position="82"/>
        <end position="103"/>
    </location>
</feature>
<dbReference type="GO" id="GO:0008514">
    <property type="term" value="F:organic anion transmembrane transporter activity"/>
    <property type="evidence" value="ECO:0007669"/>
    <property type="project" value="UniProtKB-ARBA"/>
</dbReference>
<reference evidence="7 8" key="1">
    <citation type="submission" date="2016-07" db="EMBL/GenBank/DDBJ databases">
        <title>Draft genome of Scalindua rubra, obtained from a brine-seawater interface in the Red Sea, sheds light on salt adaptation in anammox bacteria.</title>
        <authorList>
            <person name="Speth D.R."/>
            <person name="Lagkouvardos I."/>
            <person name="Wang Y."/>
            <person name="Qian P.-Y."/>
            <person name="Dutilh B.E."/>
            <person name="Jetten M.S."/>
        </authorList>
    </citation>
    <scope>NUCLEOTIDE SEQUENCE [LARGE SCALE GENOMIC DNA]</scope>
    <source>
        <strain evidence="7">BSI-1</strain>
    </source>
</reference>
<evidence type="ECO:0000256" key="1">
    <source>
        <dbReference type="ARBA" id="ARBA00004141"/>
    </source>
</evidence>
<dbReference type="PATRIC" id="fig|1872076.5.peg.2338"/>
<evidence type="ECO:0000313" key="8">
    <source>
        <dbReference type="Proteomes" id="UP000094056"/>
    </source>
</evidence>
<organism evidence="7 8">
    <name type="scientific">Candidatus Scalindua rubra</name>
    <dbReference type="NCBI Taxonomy" id="1872076"/>
    <lineage>
        <taxon>Bacteria</taxon>
        <taxon>Pseudomonadati</taxon>
        <taxon>Planctomycetota</taxon>
        <taxon>Candidatus Brocadiia</taxon>
        <taxon>Candidatus Brocadiales</taxon>
        <taxon>Candidatus Scalinduaceae</taxon>
        <taxon>Candidatus Scalindua</taxon>
    </lineage>
</organism>
<dbReference type="Proteomes" id="UP000094056">
    <property type="component" value="Unassembled WGS sequence"/>
</dbReference>
<dbReference type="EMBL" id="MAYW01000045">
    <property type="protein sequence ID" value="ODS32879.1"/>
    <property type="molecule type" value="Genomic_DNA"/>
</dbReference>
<protein>
    <submittedName>
        <fullName evidence="7">NaDC-2</fullName>
    </submittedName>
</protein>
<evidence type="ECO:0000256" key="5">
    <source>
        <dbReference type="ARBA" id="ARBA00023136"/>
    </source>
</evidence>
<keyword evidence="4 6" id="KW-1133">Transmembrane helix</keyword>
<feature type="transmembrane region" description="Helical" evidence="6">
    <location>
        <begin position="269"/>
        <end position="285"/>
    </location>
</feature>
<accession>A0A1E3XBA7</accession>
<comment type="caution">
    <text evidence="7">The sequence shown here is derived from an EMBL/GenBank/DDBJ whole genome shotgun (WGS) entry which is preliminary data.</text>
</comment>
<evidence type="ECO:0000256" key="4">
    <source>
        <dbReference type="ARBA" id="ARBA00022989"/>
    </source>
</evidence>
<feature type="transmembrane region" description="Helical" evidence="6">
    <location>
        <begin position="291"/>
        <end position="310"/>
    </location>
</feature>
<gene>
    <name evidence="7" type="ORF">SCARUB_01985</name>
</gene>
<proteinExistence type="inferred from homology"/>
<evidence type="ECO:0000256" key="6">
    <source>
        <dbReference type="SAM" id="Phobius"/>
    </source>
</evidence>
<feature type="transmembrane region" description="Helical" evidence="6">
    <location>
        <begin position="411"/>
        <end position="429"/>
    </location>
</feature>
<feature type="transmembrane region" description="Helical" evidence="6">
    <location>
        <begin position="42"/>
        <end position="70"/>
    </location>
</feature>
<dbReference type="GO" id="GO:1905039">
    <property type="term" value="P:carboxylic acid transmembrane transport"/>
    <property type="evidence" value="ECO:0007669"/>
    <property type="project" value="UniProtKB-ARBA"/>
</dbReference>
<dbReference type="NCBIfam" id="TIGR00785">
    <property type="entry name" value="dass"/>
    <property type="match status" value="1"/>
</dbReference>
<evidence type="ECO:0000313" key="7">
    <source>
        <dbReference type="EMBL" id="ODS32879.1"/>
    </source>
</evidence>
<dbReference type="Pfam" id="PF00939">
    <property type="entry name" value="Na_sulph_symp"/>
    <property type="match status" value="1"/>
</dbReference>
<sequence length="466" mass="50817">MDSFYLTKNYRFIILLVAIFLFGLIICLPTPEGLTDDGKKALAIFALCVIFWVSHVIPLMITSLLAIILFPLMGVLPADKTYSLFGNQAVFFILGAFILASSVTRTGLSNRMALMFLKWFGHSPKVLLLGVITSSAFFSFWMSEHAVAAMMFPIIVAIVESLELKPTESNYGKAMFLGMAWGCVIGGVATFLGGARAPLAVGILRDATGESIGFIKWALATLPTVIVMLVITYWLLILLFPIEVKDVGRARIFLINRTACIGRMKREEWYIGILMVGTIFSWVCFGEKFGLANIALAAVVIAFIFNLLRWKEVEEDVNWGLILMYGGAICLGFALGKTGATHWLVNVTHLGSIQSPFILIMMISLVAIFLTEAISNTAVVALLMPITIGLAINFSINPIITTLAVTVPSGLAFILPMGTPAVAIAYSSGFIKPGDALKGGMILKITAWAFFNIFAYFYWPILGLGL</sequence>
<evidence type="ECO:0000256" key="3">
    <source>
        <dbReference type="ARBA" id="ARBA00022692"/>
    </source>
</evidence>
<dbReference type="InterPro" id="IPR030676">
    <property type="entry name" value="CitT-rel"/>
</dbReference>
<feature type="transmembrane region" description="Helical" evidence="6">
    <location>
        <begin position="124"/>
        <end position="141"/>
    </location>
</feature>
<feature type="transmembrane region" description="Helical" evidence="6">
    <location>
        <begin position="217"/>
        <end position="242"/>
    </location>
</feature>
<feature type="transmembrane region" description="Helical" evidence="6">
    <location>
        <begin position="12"/>
        <end position="30"/>
    </location>
</feature>
<keyword evidence="5 6" id="KW-0472">Membrane</keyword>
<feature type="transmembrane region" description="Helical" evidence="6">
    <location>
        <begin position="381"/>
        <end position="405"/>
    </location>
</feature>
<keyword evidence="3 6" id="KW-0812">Transmembrane</keyword>
<evidence type="ECO:0000256" key="2">
    <source>
        <dbReference type="ARBA" id="ARBA00007349"/>
    </source>
</evidence>
<dbReference type="AlphaFoldDB" id="A0A1E3XBA7"/>
<name>A0A1E3XBA7_9BACT</name>
<comment type="similarity">
    <text evidence="2">Belongs to the SLC13A/DASS transporter (TC 2.A.47) family. DIT1 subfamily.</text>
</comment>
<feature type="transmembrane region" description="Helical" evidence="6">
    <location>
        <begin position="356"/>
        <end position="374"/>
    </location>
</feature>
<feature type="transmembrane region" description="Helical" evidence="6">
    <location>
        <begin position="441"/>
        <end position="459"/>
    </location>
</feature>
<feature type="transmembrane region" description="Helical" evidence="6">
    <location>
        <begin position="317"/>
        <end position="336"/>
    </location>
</feature>
<dbReference type="PANTHER" id="PTHR10283:SF82">
    <property type="entry name" value="SOLUTE CARRIER FAMILY 13 MEMBER 2"/>
    <property type="match status" value="1"/>
</dbReference>
<dbReference type="PANTHER" id="PTHR10283">
    <property type="entry name" value="SOLUTE CARRIER FAMILY 13 MEMBER"/>
    <property type="match status" value="1"/>
</dbReference>
<dbReference type="GO" id="GO:0005886">
    <property type="term" value="C:plasma membrane"/>
    <property type="evidence" value="ECO:0007669"/>
    <property type="project" value="TreeGrafter"/>
</dbReference>
<dbReference type="InterPro" id="IPR001898">
    <property type="entry name" value="SLC13A/DASS"/>
</dbReference>
<feature type="transmembrane region" description="Helical" evidence="6">
    <location>
        <begin position="176"/>
        <end position="197"/>
    </location>
</feature>
<dbReference type="PIRSF" id="PIRSF002457">
    <property type="entry name" value="DASS"/>
    <property type="match status" value="1"/>
</dbReference>